<organism evidence="3 4">
    <name type="scientific">Hespellia stercorisuis DSM 15480</name>
    <dbReference type="NCBI Taxonomy" id="1121950"/>
    <lineage>
        <taxon>Bacteria</taxon>
        <taxon>Bacillati</taxon>
        <taxon>Bacillota</taxon>
        <taxon>Clostridia</taxon>
        <taxon>Lachnospirales</taxon>
        <taxon>Lachnospiraceae</taxon>
        <taxon>Hespellia</taxon>
    </lineage>
</organism>
<protein>
    <submittedName>
        <fullName evidence="3">CHAT domain-containing protein</fullName>
    </submittedName>
</protein>
<dbReference type="Proteomes" id="UP000184301">
    <property type="component" value="Unassembled WGS sequence"/>
</dbReference>
<keyword evidence="1" id="KW-0802">TPR repeat</keyword>
<dbReference type="EMBL" id="FQZY01000110">
    <property type="protein sequence ID" value="SHK92631.1"/>
    <property type="molecule type" value="Genomic_DNA"/>
</dbReference>
<dbReference type="InterPro" id="IPR019734">
    <property type="entry name" value="TPR_rpt"/>
</dbReference>
<dbReference type="InterPro" id="IPR024983">
    <property type="entry name" value="CHAT_dom"/>
</dbReference>
<dbReference type="AlphaFoldDB" id="A0A1M6WG34"/>
<evidence type="ECO:0000259" key="2">
    <source>
        <dbReference type="Pfam" id="PF12770"/>
    </source>
</evidence>
<dbReference type="PROSITE" id="PS50005">
    <property type="entry name" value="TPR"/>
    <property type="match status" value="1"/>
</dbReference>
<feature type="repeat" description="TPR" evidence="1">
    <location>
        <begin position="385"/>
        <end position="418"/>
    </location>
</feature>
<reference evidence="3 4" key="1">
    <citation type="submission" date="2016-11" db="EMBL/GenBank/DDBJ databases">
        <authorList>
            <person name="Jaros S."/>
            <person name="Januszkiewicz K."/>
            <person name="Wedrychowicz H."/>
        </authorList>
    </citation>
    <scope>NUCLEOTIDE SEQUENCE [LARGE SCALE GENOMIC DNA]</scope>
    <source>
        <strain evidence="3 4">DSM 15480</strain>
    </source>
</reference>
<dbReference type="InterPro" id="IPR011990">
    <property type="entry name" value="TPR-like_helical_dom_sf"/>
</dbReference>
<gene>
    <name evidence="3" type="ORF">SAMN02745243_04008</name>
</gene>
<dbReference type="STRING" id="1121950.SAMN02745243_04008"/>
<sequence>MDFAPDYSHEKVKAVVYMQSELITQLERLRGDVQKEKENGLSQLIMSVAALLDDDIANENQRKDNSNKRDEHNLRILSLTCLIVEIEGQLLQSGYDEHALSLKEDLTTVVELVQKCEYKWEMSKNVISDTIDLLCAVGWKNERILMGYLPKYISKSKRDQSKITPGMYFLFTNVATTLIEINENEKACQVLENLCTFSRRRNNINLHRELIVKVFSILGDSEPDIICKIGGIDSHIFDGEYTEYAGDFYWLYACCLEENLNRSMAGIFFYKCYLVRKYLYGEKNWYTAIAQRENAFLDFSATDNQVSRQNLLEFIEKVEHNGYEAAPSHDLTDIIMAKTIYIVLSGKTGQFNVIRNMSEYKSMMETFERCCETYQSSGEPLLSLRLAWNLRGNYYLQCNDYIQAEAAFQNALGVEADSETKAVLSDVQLKSNLLMIYHIQNDTDKSLPLLIELLDCLDDTEDNSMSKKDEMRLRILLVSTYIQSGIEVDSEELEDLKSLLHSLCELVVCSDESIFEYAVEVAMFIYTATIYLVQIEKADCNEQQMYLETLQFIERNSAIYKLTTVQQTMLYQGEALMLWNLGLPECERYIQKNLQYLEESGVSVFVKASMYQFAASFYGKHNNYNSAIFYIGKALDKLTETWHGYVRYSNDTRLLNILTPVQLLFGECYAILRKHLDVESVYERLLQFKAVASLAGRERNSVIQGSTVDSELIKQMNQVQNQLACMEADTIFQDITHQSAKLEEKLRELEKEFAIQFPQKMHFVDITWDRVKDAIPDNAVILEYYVSVNDYGRTQFDIKGNDKVAEIIDLYVTIKENGKVMQKRYLIDQAVVVIEKAERFISIFQEMSCNGGVSEKERDLEDLRNELYCTLIKPAILDIGDNQQIYIAPDNELVNLPFELLYEEECLEKNHQIIKIESARDFLFSTSDAPAAKGSLVIGNPQYEIREQQRAYEQETSSDLSRAVDIDLAGIEQLPFAEIESERVSEYLHTVPFIGDAATKHKVLETEGYQNLHIATHGFFDLSRETDVIYSSCLLFAGVKNWIGNGQSVDMYGNGIVTADEISRLNLKSMKLVVLSSCMNGRNDSFINKGFQGMVGAFAAAGVDYVIAHLWNVPDCISTVILMDTFYYYYVEENISPPLALAKAKDYLKTLSIDKMRRQGWFNCVRNSSLNSECKESVSSMEKYDDKFRPFKNEMFWGGFSCYQCN</sequence>
<evidence type="ECO:0000256" key="1">
    <source>
        <dbReference type="PROSITE-ProRule" id="PRU00339"/>
    </source>
</evidence>
<dbReference type="Gene3D" id="1.25.40.10">
    <property type="entry name" value="Tetratricopeptide repeat domain"/>
    <property type="match status" value="1"/>
</dbReference>
<dbReference type="Pfam" id="PF12770">
    <property type="entry name" value="CHAT"/>
    <property type="match status" value="1"/>
</dbReference>
<proteinExistence type="predicted"/>
<evidence type="ECO:0000313" key="4">
    <source>
        <dbReference type="Proteomes" id="UP000184301"/>
    </source>
</evidence>
<keyword evidence="4" id="KW-1185">Reference proteome</keyword>
<accession>A0A1M6WG34</accession>
<name>A0A1M6WG34_9FIRM</name>
<dbReference type="SMART" id="SM00028">
    <property type="entry name" value="TPR"/>
    <property type="match status" value="2"/>
</dbReference>
<evidence type="ECO:0000313" key="3">
    <source>
        <dbReference type="EMBL" id="SHK92631.1"/>
    </source>
</evidence>
<feature type="domain" description="CHAT" evidence="2">
    <location>
        <begin position="865"/>
        <end position="1201"/>
    </location>
</feature>
<dbReference type="SUPFAM" id="SSF48452">
    <property type="entry name" value="TPR-like"/>
    <property type="match status" value="1"/>
</dbReference>